<evidence type="ECO:0000313" key="3">
    <source>
        <dbReference type="Proteomes" id="UP000250299"/>
    </source>
</evidence>
<gene>
    <name evidence="2" type="ORF">DKY63_25725</name>
</gene>
<protein>
    <submittedName>
        <fullName evidence="2">Phage tail protein</fullName>
    </submittedName>
</protein>
<dbReference type="InterPro" id="IPR031893">
    <property type="entry name" value="Phage_tail_APC"/>
</dbReference>
<evidence type="ECO:0000259" key="1">
    <source>
        <dbReference type="Pfam" id="PF16778"/>
    </source>
</evidence>
<evidence type="ECO:0000313" key="2">
    <source>
        <dbReference type="EMBL" id="AWY43129.1"/>
    </source>
</evidence>
<dbReference type="AlphaFoldDB" id="A0A2Z4RQA3"/>
<accession>A0A2Z4RQA3</accession>
<name>A0A2Z4RQA3_PSEPU</name>
<proteinExistence type="predicted"/>
<dbReference type="Proteomes" id="UP000250299">
    <property type="component" value="Chromosome"/>
</dbReference>
<dbReference type="OrthoDB" id="6465464at2"/>
<organism evidence="2 3">
    <name type="scientific">Pseudomonas putida</name>
    <name type="common">Arthrobacter siderocapsulatus</name>
    <dbReference type="NCBI Taxonomy" id="303"/>
    <lineage>
        <taxon>Bacteria</taxon>
        <taxon>Pseudomonadati</taxon>
        <taxon>Pseudomonadota</taxon>
        <taxon>Gammaproteobacteria</taxon>
        <taxon>Pseudomonadales</taxon>
        <taxon>Pseudomonadaceae</taxon>
        <taxon>Pseudomonas</taxon>
    </lineage>
</organism>
<feature type="domain" description="Phage tail assembly chaperone-like" evidence="1">
    <location>
        <begin position="69"/>
        <end position="135"/>
    </location>
</feature>
<dbReference type="Pfam" id="PF16778">
    <property type="entry name" value="Phage_tail_APC"/>
    <property type="match status" value="1"/>
</dbReference>
<sequence>MFFCSKSGGFYDPAINGSAIPEGAVAITRDEHAALLKGNSEGKRIGSDDEGRPLLLDPLPLTGDELAVNARAWRDGELDLSDRVVSRHRDETEEGVVTTLTAEQYAQLQIYRMELRNWPASKGFPLIEHRPSAPAWILDLHK</sequence>
<reference evidence="2 3" key="1">
    <citation type="submission" date="2018-05" db="EMBL/GenBank/DDBJ databases">
        <title>Whole genome sequence of Pseudomonas putida JBC17.</title>
        <authorList>
            <person name="Lee Y.H."/>
            <person name="David K."/>
        </authorList>
    </citation>
    <scope>NUCLEOTIDE SEQUENCE [LARGE SCALE GENOMIC DNA]</scope>
    <source>
        <strain evidence="2 3">JBC17</strain>
    </source>
</reference>
<dbReference type="EMBL" id="CP029693">
    <property type="protein sequence ID" value="AWY43129.1"/>
    <property type="molecule type" value="Genomic_DNA"/>
</dbReference>